<organism evidence="5 6">
    <name type="scientific">Micromonospora pisi</name>
    <dbReference type="NCBI Taxonomy" id="589240"/>
    <lineage>
        <taxon>Bacteria</taxon>
        <taxon>Bacillati</taxon>
        <taxon>Actinomycetota</taxon>
        <taxon>Actinomycetes</taxon>
        <taxon>Micromonosporales</taxon>
        <taxon>Micromonosporaceae</taxon>
        <taxon>Micromonospora</taxon>
    </lineage>
</organism>
<accession>A0A495JTX0</accession>
<feature type="compositionally biased region" description="Basic and acidic residues" evidence="2">
    <location>
        <begin position="93"/>
        <end position="104"/>
    </location>
</feature>
<dbReference type="AlphaFoldDB" id="A0A495JTX0"/>
<feature type="domain" description="Lsr2 dimerization" evidence="3">
    <location>
        <begin position="17"/>
        <end position="74"/>
    </location>
</feature>
<protein>
    <submittedName>
        <fullName evidence="5">Lsr2 protein</fullName>
    </submittedName>
</protein>
<evidence type="ECO:0000313" key="5">
    <source>
        <dbReference type="EMBL" id="RKR92433.1"/>
    </source>
</evidence>
<proteinExistence type="predicted"/>
<name>A0A495JTX0_9ACTN</name>
<dbReference type="InterPro" id="IPR036625">
    <property type="entry name" value="E3-bd_dom_sf"/>
</dbReference>
<dbReference type="EMBL" id="RBKT01000001">
    <property type="protein sequence ID" value="RKR92433.1"/>
    <property type="molecule type" value="Genomic_DNA"/>
</dbReference>
<dbReference type="GO" id="GO:0003677">
    <property type="term" value="F:DNA binding"/>
    <property type="evidence" value="ECO:0007669"/>
    <property type="project" value="UniProtKB-KW"/>
</dbReference>
<keyword evidence="6" id="KW-1185">Reference proteome</keyword>
<evidence type="ECO:0000256" key="2">
    <source>
        <dbReference type="SAM" id="MobiDB-lite"/>
    </source>
</evidence>
<dbReference type="Pfam" id="PF23359">
    <property type="entry name" value="Lsr2_DNA-bd"/>
    <property type="match status" value="1"/>
</dbReference>
<feature type="region of interest" description="Disordered" evidence="2">
    <location>
        <begin position="72"/>
        <end position="104"/>
    </location>
</feature>
<reference evidence="5 6" key="1">
    <citation type="submission" date="2018-10" db="EMBL/GenBank/DDBJ databases">
        <title>Sequencing the genomes of 1000 actinobacteria strains.</title>
        <authorList>
            <person name="Klenk H.-P."/>
        </authorList>
    </citation>
    <scope>NUCLEOTIDE SEQUENCE [LARGE SCALE GENOMIC DNA]</scope>
    <source>
        <strain evidence="5 6">DSM 45175</strain>
    </source>
</reference>
<dbReference type="Pfam" id="PF11774">
    <property type="entry name" value="Lsr2"/>
    <property type="match status" value="1"/>
</dbReference>
<keyword evidence="1" id="KW-0238">DNA-binding</keyword>
<dbReference type="InterPro" id="IPR042261">
    <property type="entry name" value="Lsr2-like_dimerization"/>
</dbReference>
<evidence type="ECO:0000259" key="3">
    <source>
        <dbReference type="Pfam" id="PF11774"/>
    </source>
</evidence>
<evidence type="ECO:0000259" key="4">
    <source>
        <dbReference type="Pfam" id="PF23359"/>
    </source>
</evidence>
<comment type="caution">
    <text evidence="5">The sequence shown here is derived from an EMBL/GenBank/DDBJ whole genome shotgun (WGS) entry which is preliminary data.</text>
</comment>
<evidence type="ECO:0000256" key="1">
    <source>
        <dbReference type="ARBA" id="ARBA00023125"/>
    </source>
</evidence>
<dbReference type="Proteomes" id="UP000277671">
    <property type="component" value="Unassembled WGS sequence"/>
</dbReference>
<gene>
    <name evidence="5" type="ORF">BDK92_6874</name>
</gene>
<feature type="compositionally biased region" description="Low complexity" evidence="2">
    <location>
        <begin position="74"/>
        <end position="92"/>
    </location>
</feature>
<dbReference type="InterPro" id="IPR024412">
    <property type="entry name" value="Lsr2_dim_dom"/>
</dbReference>
<dbReference type="InterPro" id="IPR055370">
    <property type="entry name" value="Lsr2_DNA-bd"/>
</dbReference>
<evidence type="ECO:0000313" key="6">
    <source>
        <dbReference type="Proteomes" id="UP000277671"/>
    </source>
</evidence>
<dbReference type="Gene3D" id="3.30.60.230">
    <property type="entry name" value="Lsr2, dimerization domain"/>
    <property type="match status" value="1"/>
</dbReference>
<dbReference type="Gene3D" id="4.10.320.10">
    <property type="entry name" value="E3-binding domain"/>
    <property type="match status" value="1"/>
</dbReference>
<feature type="domain" description="Lsr2 DNA-binding" evidence="4">
    <location>
        <begin position="95"/>
        <end position="129"/>
    </location>
</feature>
<sequence>MGHNALTKSIGIGGTTMVKQVITLLTDDLDGGKADRTVEFGIDGVNYTIDLSEKNAGKLRKALDGYITAGNRIGRTTPEARGATGRGAPRGASRTDRDQNRAIREWATKNGYDISERGRIPASVVRAYRGE</sequence>
<dbReference type="GO" id="GO:0016746">
    <property type="term" value="F:acyltransferase activity"/>
    <property type="evidence" value="ECO:0007669"/>
    <property type="project" value="InterPro"/>
</dbReference>